<evidence type="ECO:0000313" key="2">
    <source>
        <dbReference type="EMBL" id="KAF3448148.1"/>
    </source>
</evidence>
<accession>A0A8K0MJN3</accession>
<gene>
    <name evidence="2" type="ORF">FNV43_RR08859</name>
</gene>
<proteinExistence type="predicted"/>
<dbReference type="EMBL" id="VOIH02000004">
    <property type="protein sequence ID" value="KAF3448148.1"/>
    <property type="molecule type" value="Genomic_DNA"/>
</dbReference>
<reference evidence="2" key="1">
    <citation type="submission" date="2020-03" db="EMBL/GenBank/DDBJ databases">
        <title>A high-quality chromosome-level genome assembly of a woody plant with both climbing and erect habits, Rhamnella rubrinervis.</title>
        <authorList>
            <person name="Lu Z."/>
            <person name="Yang Y."/>
            <person name="Zhu X."/>
            <person name="Sun Y."/>
        </authorList>
    </citation>
    <scope>NUCLEOTIDE SEQUENCE</scope>
    <source>
        <strain evidence="2">BYM</strain>
        <tissue evidence="2">Leaf</tissue>
    </source>
</reference>
<dbReference type="AlphaFoldDB" id="A0A8K0MJN3"/>
<keyword evidence="3" id="KW-1185">Reference proteome</keyword>
<dbReference type="Proteomes" id="UP000796880">
    <property type="component" value="Unassembled WGS sequence"/>
</dbReference>
<feature type="region of interest" description="Disordered" evidence="1">
    <location>
        <begin position="1"/>
        <end position="42"/>
    </location>
</feature>
<evidence type="ECO:0000313" key="3">
    <source>
        <dbReference type="Proteomes" id="UP000796880"/>
    </source>
</evidence>
<evidence type="ECO:0000256" key="1">
    <source>
        <dbReference type="SAM" id="MobiDB-lite"/>
    </source>
</evidence>
<sequence>MSDDSSTDREVYEYGGSDVEYSDDTDEPSQDVNSEDDSIQNIRDDPQGVERFAITDIRSFVKTTKRLRRLLLPFGMDLGVTFRVPDRDDDPSRPRAGEAVFHIAFFEYGLRLPLLPVFREILHR</sequence>
<protein>
    <submittedName>
        <fullName evidence="2">Uncharacterized protein</fullName>
    </submittedName>
</protein>
<feature type="compositionally biased region" description="Acidic residues" evidence="1">
    <location>
        <begin position="20"/>
        <end position="38"/>
    </location>
</feature>
<feature type="compositionally biased region" description="Basic and acidic residues" evidence="1">
    <location>
        <begin position="1"/>
        <end position="12"/>
    </location>
</feature>
<comment type="caution">
    <text evidence="2">The sequence shown here is derived from an EMBL/GenBank/DDBJ whole genome shotgun (WGS) entry which is preliminary data.</text>
</comment>
<organism evidence="2 3">
    <name type="scientific">Rhamnella rubrinervis</name>
    <dbReference type="NCBI Taxonomy" id="2594499"/>
    <lineage>
        <taxon>Eukaryota</taxon>
        <taxon>Viridiplantae</taxon>
        <taxon>Streptophyta</taxon>
        <taxon>Embryophyta</taxon>
        <taxon>Tracheophyta</taxon>
        <taxon>Spermatophyta</taxon>
        <taxon>Magnoliopsida</taxon>
        <taxon>eudicotyledons</taxon>
        <taxon>Gunneridae</taxon>
        <taxon>Pentapetalae</taxon>
        <taxon>rosids</taxon>
        <taxon>fabids</taxon>
        <taxon>Rosales</taxon>
        <taxon>Rhamnaceae</taxon>
        <taxon>rhamnoid group</taxon>
        <taxon>Rhamneae</taxon>
        <taxon>Rhamnella</taxon>
    </lineage>
</organism>
<name>A0A8K0MJN3_9ROSA</name>